<sequence>MQSQVPFSTTDLVLLPISTILILLACKLHNRLRFKLPPGPYPWPIIGNLHNLGAVGSRCFFELSQVYGPIVSVWLGSSLHIVVSNPELAKQVLKDNDEQLAHRHRTWSSSRITKNGKDLIWADYGPHYIKLRKICMLELLSRKSLETFRHIREDEVRAMIESIFKDCSKSQDYGKCLVVRKYLRSVAFNIITMLLFGNRFENEVGELNQQGLEIVAILANERKVGAYLPIFEENWWLRWVLWFQSTAISRHLARKEKFTQAIKEEHMLESKSNDVGGVKQHFLGALLGDQEKYELSEDSVEGLLWDMITAGTDTIAISVEWALAQLIKNPRVQRKSQEELDRIIGLDRLMTESDISSLPYLKCVAKEALRLHPPTPLMLPHKANARVKIGGYDIPKGTIVHVNVWAIGRDPKAWPNPVDFRPERFIEEDIDAKGHNFQLLPFGAGRRVCPAAQLGLNLVTYMLGQLLHSFCWTLPEGIQPKDIDMSEGPGLVSYMQTPVQGVPTLRLPPHLYKQSQD</sequence>
<dbReference type="OrthoDB" id="1470350at2759"/>
<dbReference type="GO" id="GO:0016705">
    <property type="term" value="F:oxidoreductase activity, acting on paired donors, with incorporation or reduction of molecular oxygen"/>
    <property type="evidence" value="ECO:0007669"/>
    <property type="project" value="InterPro"/>
</dbReference>
<evidence type="ECO:0000256" key="8">
    <source>
        <dbReference type="ARBA" id="ARBA00023002"/>
    </source>
</evidence>
<evidence type="ECO:0000313" key="14">
    <source>
        <dbReference type="EMBL" id="PQM41798.1"/>
    </source>
</evidence>
<dbReference type="FunFam" id="1.10.630.10:FF:000039">
    <property type="entry name" value="Cytochrome P450"/>
    <property type="match status" value="1"/>
</dbReference>
<dbReference type="Proteomes" id="UP000250321">
    <property type="component" value="Unassembled WGS sequence"/>
</dbReference>
<reference evidence="14 15" key="1">
    <citation type="submission" date="2018-02" db="EMBL/GenBank/DDBJ databases">
        <title>Draft genome of wild Prunus yedoensis var. nudiflora.</title>
        <authorList>
            <person name="Baek S."/>
            <person name="Kim J.-H."/>
            <person name="Choi K."/>
            <person name="Kim G.-B."/>
            <person name="Cho A."/>
            <person name="Jang H."/>
            <person name="Shin C.-H."/>
            <person name="Yu H.-J."/>
            <person name="Mun J.-H."/>
        </authorList>
    </citation>
    <scope>NUCLEOTIDE SEQUENCE [LARGE SCALE GENOMIC DNA]</scope>
    <source>
        <strain evidence="15">cv. Jeju island</strain>
        <tissue evidence="14">Leaf</tissue>
    </source>
</reference>
<dbReference type="Gene3D" id="1.10.630.10">
    <property type="entry name" value="Cytochrome P450"/>
    <property type="match status" value="1"/>
</dbReference>
<comment type="subcellular location">
    <subcellularLocation>
        <location evidence="2">Membrane</location>
        <topology evidence="2">Single-pass membrane protein</topology>
    </subcellularLocation>
</comment>
<dbReference type="Pfam" id="PF00067">
    <property type="entry name" value="p450"/>
    <property type="match status" value="1"/>
</dbReference>
<evidence type="ECO:0000256" key="12">
    <source>
        <dbReference type="PIRSR" id="PIRSR602401-1"/>
    </source>
</evidence>
<dbReference type="SUPFAM" id="SSF48264">
    <property type="entry name" value="Cytochrome P450"/>
    <property type="match status" value="1"/>
</dbReference>
<dbReference type="InterPro" id="IPR001128">
    <property type="entry name" value="Cyt_P450"/>
</dbReference>
<comment type="cofactor">
    <cofactor evidence="1 12">
        <name>heme</name>
        <dbReference type="ChEBI" id="CHEBI:30413"/>
    </cofactor>
</comment>
<evidence type="ECO:0000313" key="15">
    <source>
        <dbReference type="Proteomes" id="UP000250321"/>
    </source>
</evidence>
<evidence type="ECO:0000256" key="5">
    <source>
        <dbReference type="ARBA" id="ARBA00022692"/>
    </source>
</evidence>
<dbReference type="GO" id="GO:0005506">
    <property type="term" value="F:iron ion binding"/>
    <property type="evidence" value="ECO:0007669"/>
    <property type="project" value="InterPro"/>
</dbReference>
<evidence type="ECO:0000256" key="2">
    <source>
        <dbReference type="ARBA" id="ARBA00004167"/>
    </source>
</evidence>
<feature type="binding site" description="axial binding residue" evidence="12">
    <location>
        <position position="449"/>
    </location>
    <ligand>
        <name>heme</name>
        <dbReference type="ChEBI" id="CHEBI:30413"/>
    </ligand>
    <ligandPart>
        <name>Fe</name>
        <dbReference type="ChEBI" id="CHEBI:18248"/>
    </ligandPart>
</feature>
<evidence type="ECO:0000256" key="9">
    <source>
        <dbReference type="ARBA" id="ARBA00023004"/>
    </source>
</evidence>
<gene>
    <name evidence="14" type="ORF">Pyn_09330</name>
</gene>
<keyword evidence="11" id="KW-0472">Membrane</keyword>
<dbReference type="GO" id="GO:0004497">
    <property type="term" value="F:monooxygenase activity"/>
    <property type="evidence" value="ECO:0007669"/>
    <property type="project" value="UniProtKB-KW"/>
</dbReference>
<keyword evidence="5" id="KW-0812">Transmembrane</keyword>
<evidence type="ECO:0000256" key="3">
    <source>
        <dbReference type="ARBA" id="ARBA00010617"/>
    </source>
</evidence>
<dbReference type="PRINTS" id="PR00385">
    <property type="entry name" value="P450"/>
</dbReference>
<evidence type="ECO:0000256" key="7">
    <source>
        <dbReference type="ARBA" id="ARBA00022989"/>
    </source>
</evidence>
<dbReference type="STRING" id="2094558.A0A314UY21"/>
<dbReference type="AlphaFoldDB" id="A0A314UY21"/>
<keyword evidence="10 13" id="KW-0503">Monooxygenase</keyword>
<proteinExistence type="inferred from homology"/>
<dbReference type="PANTHER" id="PTHR47944">
    <property type="entry name" value="CYTOCHROME P450 98A9"/>
    <property type="match status" value="1"/>
</dbReference>
<dbReference type="EMBL" id="PJQY01002917">
    <property type="protein sequence ID" value="PQM41798.1"/>
    <property type="molecule type" value="Genomic_DNA"/>
</dbReference>
<dbReference type="PANTHER" id="PTHR47944:SF10">
    <property type="entry name" value="CYTOCHROME P450 98A9"/>
    <property type="match status" value="1"/>
</dbReference>
<evidence type="ECO:0000256" key="10">
    <source>
        <dbReference type="ARBA" id="ARBA00023033"/>
    </source>
</evidence>
<keyword evidence="7" id="KW-1133">Transmembrane helix</keyword>
<organism evidence="14 15">
    <name type="scientific">Prunus yedoensis var. nudiflora</name>
    <dbReference type="NCBI Taxonomy" id="2094558"/>
    <lineage>
        <taxon>Eukaryota</taxon>
        <taxon>Viridiplantae</taxon>
        <taxon>Streptophyta</taxon>
        <taxon>Embryophyta</taxon>
        <taxon>Tracheophyta</taxon>
        <taxon>Spermatophyta</taxon>
        <taxon>Magnoliopsida</taxon>
        <taxon>eudicotyledons</taxon>
        <taxon>Gunneridae</taxon>
        <taxon>Pentapetalae</taxon>
        <taxon>rosids</taxon>
        <taxon>fabids</taxon>
        <taxon>Rosales</taxon>
        <taxon>Rosaceae</taxon>
        <taxon>Amygdaloideae</taxon>
        <taxon>Amygdaleae</taxon>
        <taxon>Prunus</taxon>
    </lineage>
</organism>
<keyword evidence="9 12" id="KW-0408">Iron</keyword>
<dbReference type="InterPro" id="IPR036396">
    <property type="entry name" value="Cyt_P450_sf"/>
</dbReference>
<accession>A0A314UY21</accession>
<dbReference type="GO" id="GO:0020037">
    <property type="term" value="F:heme binding"/>
    <property type="evidence" value="ECO:0007669"/>
    <property type="project" value="InterPro"/>
</dbReference>
<protein>
    <recommendedName>
        <fullName evidence="16">Cytochrome P450</fullName>
    </recommendedName>
</protein>
<keyword evidence="8 13" id="KW-0560">Oxidoreductase</keyword>
<name>A0A314UY21_PRUYE</name>
<evidence type="ECO:0000256" key="1">
    <source>
        <dbReference type="ARBA" id="ARBA00001971"/>
    </source>
</evidence>
<keyword evidence="6 12" id="KW-0479">Metal-binding</keyword>
<evidence type="ECO:0000256" key="6">
    <source>
        <dbReference type="ARBA" id="ARBA00022723"/>
    </source>
</evidence>
<dbReference type="PROSITE" id="PS00086">
    <property type="entry name" value="CYTOCHROME_P450"/>
    <property type="match status" value="1"/>
</dbReference>
<comment type="caution">
    <text evidence="14">The sequence shown here is derived from an EMBL/GenBank/DDBJ whole genome shotgun (WGS) entry which is preliminary data.</text>
</comment>
<comment type="similarity">
    <text evidence="3 13">Belongs to the cytochrome P450 family.</text>
</comment>
<keyword evidence="15" id="KW-1185">Reference proteome</keyword>
<keyword evidence="4 12" id="KW-0349">Heme</keyword>
<dbReference type="InterPro" id="IPR017972">
    <property type="entry name" value="Cyt_P450_CS"/>
</dbReference>
<dbReference type="GO" id="GO:0016020">
    <property type="term" value="C:membrane"/>
    <property type="evidence" value="ECO:0007669"/>
    <property type="project" value="UniProtKB-SubCell"/>
</dbReference>
<evidence type="ECO:0000256" key="13">
    <source>
        <dbReference type="RuleBase" id="RU000461"/>
    </source>
</evidence>
<dbReference type="PRINTS" id="PR00463">
    <property type="entry name" value="EP450I"/>
</dbReference>
<evidence type="ECO:0008006" key="16">
    <source>
        <dbReference type="Google" id="ProtNLM"/>
    </source>
</evidence>
<evidence type="ECO:0000256" key="4">
    <source>
        <dbReference type="ARBA" id="ARBA00022617"/>
    </source>
</evidence>
<evidence type="ECO:0000256" key="11">
    <source>
        <dbReference type="ARBA" id="ARBA00023136"/>
    </source>
</evidence>
<dbReference type="InterPro" id="IPR002401">
    <property type="entry name" value="Cyt_P450_E_grp-I"/>
</dbReference>